<protein>
    <submittedName>
        <fullName evidence="1">Uncharacterized protein</fullName>
    </submittedName>
</protein>
<evidence type="ECO:0000313" key="1">
    <source>
        <dbReference type="EMBL" id="MPC79276.1"/>
    </source>
</evidence>
<accession>A0A5B7IBI1</accession>
<dbReference type="Proteomes" id="UP000324222">
    <property type="component" value="Unassembled WGS sequence"/>
</dbReference>
<dbReference type="EMBL" id="VSRR010050701">
    <property type="protein sequence ID" value="MPC79276.1"/>
    <property type="molecule type" value="Genomic_DNA"/>
</dbReference>
<keyword evidence="2" id="KW-1185">Reference proteome</keyword>
<reference evidence="1 2" key="1">
    <citation type="submission" date="2019-05" db="EMBL/GenBank/DDBJ databases">
        <title>Another draft genome of Portunus trituberculatus and its Hox gene families provides insights of decapod evolution.</title>
        <authorList>
            <person name="Jeong J.-H."/>
            <person name="Song I."/>
            <person name="Kim S."/>
            <person name="Choi T."/>
            <person name="Kim D."/>
            <person name="Ryu S."/>
            <person name="Kim W."/>
        </authorList>
    </citation>
    <scope>NUCLEOTIDE SEQUENCE [LARGE SCALE GENOMIC DNA]</scope>
    <source>
        <tissue evidence="1">Muscle</tissue>
    </source>
</reference>
<proteinExistence type="predicted"/>
<organism evidence="1 2">
    <name type="scientific">Portunus trituberculatus</name>
    <name type="common">Swimming crab</name>
    <name type="synonym">Neptunus trituberculatus</name>
    <dbReference type="NCBI Taxonomy" id="210409"/>
    <lineage>
        <taxon>Eukaryota</taxon>
        <taxon>Metazoa</taxon>
        <taxon>Ecdysozoa</taxon>
        <taxon>Arthropoda</taxon>
        <taxon>Crustacea</taxon>
        <taxon>Multicrustacea</taxon>
        <taxon>Malacostraca</taxon>
        <taxon>Eumalacostraca</taxon>
        <taxon>Eucarida</taxon>
        <taxon>Decapoda</taxon>
        <taxon>Pleocyemata</taxon>
        <taxon>Brachyura</taxon>
        <taxon>Eubrachyura</taxon>
        <taxon>Portunoidea</taxon>
        <taxon>Portunidae</taxon>
        <taxon>Portuninae</taxon>
        <taxon>Portunus</taxon>
    </lineage>
</organism>
<name>A0A5B7IBI1_PORTR</name>
<gene>
    <name evidence="1" type="ORF">E2C01_073794</name>
</gene>
<sequence>MLVEERKLRNTKSYRDYILKPRKVRKHEKLKVTPPRVLRVIKDCLELQVRRGAFLFTCGGT</sequence>
<evidence type="ECO:0000313" key="2">
    <source>
        <dbReference type="Proteomes" id="UP000324222"/>
    </source>
</evidence>
<comment type="caution">
    <text evidence="1">The sequence shown here is derived from an EMBL/GenBank/DDBJ whole genome shotgun (WGS) entry which is preliminary data.</text>
</comment>
<dbReference type="AlphaFoldDB" id="A0A5B7IBI1"/>